<dbReference type="Gene3D" id="3.40.50.10350">
    <property type="entry name" value="Glycerate kinase, domain 1"/>
    <property type="match status" value="1"/>
</dbReference>
<sequence>MPGPSSSLVVINVNMVRLELGPDVMRVVLAPDKFRGSLTARQVADAMAEGVRLAYPNADVVTLPLADGGEGTAEVLTEATGGNWYTAPVHDPLGRSISAGYGISGDGQATAFIEMAQASGLRLLSATERNPLHASSVGTGELIQAAIASGAQRIILGIGGSATNDAGIGMASALGWRFQDENGQELPPTGRSLAHISRIIPPTNPIPDGISISVACDVTNPLAGLNGAAFIYGPQKGANPSMVAELDNGLVHFANLVKQQFGVDLADVAGAGAAGGLGAGAMFFLQADLKPGVDVVLDAVAFEQHVAQADLVITGEGKMDEQTLQGKLLMGVASRAQKARVPTIALCGTLDITPADMDTLGLVAAFSILNRPQTLDEAVTHAYTDLRQATFAAVRLFFNGAY</sequence>
<organism evidence="5 6">
    <name type="scientific">Fibrisoma limi BUZ 3</name>
    <dbReference type="NCBI Taxonomy" id="1185876"/>
    <lineage>
        <taxon>Bacteria</taxon>
        <taxon>Pseudomonadati</taxon>
        <taxon>Bacteroidota</taxon>
        <taxon>Cytophagia</taxon>
        <taxon>Cytophagales</taxon>
        <taxon>Spirosomataceae</taxon>
        <taxon>Fibrisoma</taxon>
    </lineage>
</organism>
<dbReference type="Proteomes" id="UP000009309">
    <property type="component" value="Unassembled WGS sequence"/>
</dbReference>
<comment type="similarity">
    <text evidence="1 4">Belongs to the glycerate kinase type-1 family.</text>
</comment>
<dbReference type="InterPro" id="IPR018193">
    <property type="entry name" value="Glyc_kinase_flavodox-like_fold"/>
</dbReference>
<keyword evidence="3 4" id="KW-0418">Kinase</keyword>
<evidence type="ECO:0000256" key="2">
    <source>
        <dbReference type="ARBA" id="ARBA00022679"/>
    </source>
</evidence>
<evidence type="ECO:0000256" key="1">
    <source>
        <dbReference type="ARBA" id="ARBA00006284"/>
    </source>
</evidence>
<protein>
    <submittedName>
        <fullName evidence="5">Glycerate kinase</fullName>
        <ecNumber evidence="5">2.7.1.31</ecNumber>
    </submittedName>
</protein>
<evidence type="ECO:0000313" key="5">
    <source>
        <dbReference type="EMBL" id="CCH55650.1"/>
    </source>
</evidence>
<evidence type="ECO:0000313" key="6">
    <source>
        <dbReference type="Proteomes" id="UP000009309"/>
    </source>
</evidence>
<dbReference type="NCBIfam" id="TIGR00045">
    <property type="entry name" value="glycerate kinase"/>
    <property type="match status" value="1"/>
</dbReference>
<keyword evidence="6" id="KW-1185">Reference proteome</keyword>
<evidence type="ECO:0000256" key="3">
    <source>
        <dbReference type="ARBA" id="ARBA00022777"/>
    </source>
</evidence>
<reference evidence="5 6" key="1">
    <citation type="journal article" date="2012" name="J. Bacteriol.">
        <title>Genome Sequence of the Filamentous Bacterium Fibrisoma limi BUZ 3T.</title>
        <authorList>
            <person name="Filippini M."/>
            <person name="Qi W."/>
            <person name="Jaenicke S."/>
            <person name="Goesmann A."/>
            <person name="Smits T.H."/>
            <person name="Bagheri H.C."/>
        </authorList>
    </citation>
    <scope>NUCLEOTIDE SEQUENCE [LARGE SCALE GENOMIC DNA]</scope>
    <source>
        <strain evidence="6">BUZ 3T</strain>
    </source>
</reference>
<dbReference type="InterPro" id="IPR018197">
    <property type="entry name" value="Glycerate_kinase_RE-like"/>
</dbReference>
<dbReference type="InterPro" id="IPR036129">
    <property type="entry name" value="Glycerate_kinase_sf"/>
</dbReference>
<dbReference type="AlphaFoldDB" id="I2GP22"/>
<dbReference type="eggNOG" id="COG1929">
    <property type="taxonomic scope" value="Bacteria"/>
</dbReference>
<dbReference type="GO" id="GO:0031388">
    <property type="term" value="P:organic acid phosphorylation"/>
    <property type="evidence" value="ECO:0007669"/>
    <property type="project" value="UniProtKB-UniRule"/>
</dbReference>
<accession>I2GP22</accession>
<evidence type="ECO:0000256" key="4">
    <source>
        <dbReference type="PIRNR" id="PIRNR006078"/>
    </source>
</evidence>
<dbReference type="PIRSF" id="PIRSF006078">
    <property type="entry name" value="GlxK"/>
    <property type="match status" value="1"/>
</dbReference>
<name>I2GP22_9BACT</name>
<dbReference type="EMBL" id="CAIT01000009">
    <property type="protein sequence ID" value="CCH55650.1"/>
    <property type="molecule type" value="Genomic_DNA"/>
</dbReference>
<dbReference type="GO" id="GO:0008887">
    <property type="term" value="F:glycerate kinase activity"/>
    <property type="evidence" value="ECO:0007669"/>
    <property type="project" value="UniProtKB-UniRule"/>
</dbReference>
<dbReference type="EC" id="2.7.1.31" evidence="5"/>
<dbReference type="STRING" id="1185876.BN8_04926"/>
<dbReference type="Gene3D" id="3.90.1510.10">
    <property type="entry name" value="Glycerate kinase, domain 2"/>
    <property type="match status" value="1"/>
</dbReference>
<dbReference type="SUPFAM" id="SSF110738">
    <property type="entry name" value="Glycerate kinase I"/>
    <property type="match status" value="1"/>
</dbReference>
<comment type="caution">
    <text evidence="5">The sequence shown here is derived from an EMBL/GenBank/DDBJ whole genome shotgun (WGS) entry which is preliminary data.</text>
</comment>
<dbReference type="InterPro" id="IPR004381">
    <property type="entry name" value="Glycerate_kinase"/>
</dbReference>
<keyword evidence="2 4" id="KW-0808">Transferase</keyword>
<dbReference type="Pfam" id="PF02595">
    <property type="entry name" value="Gly_kinase"/>
    <property type="match status" value="1"/>
</dbReference>
<proteinExistence type="inferred from homology"/>
<gene>
    <name evidence="5" type="primary">ybbZ</name>
    <name evidence="5" type="ORF">BN8_04926</name>
</gene>
<dbReference type="PANTHER" id="PTHR21599">
    <property type="entry name" value="GLYCERATE KINASE"/>
    <property type="match status" value="1"/>
</dbReference>
<dbReference type="PANTHER" id="PTHR21599:SF0">
    <property type="entry name" value="GLYCERATE KINASE"/>
    <property type="match status" value="1"/>
</dbReference>